<dbReference type="EMBL" id="SMOL01000553">
    <property type="protein sequence ID" value="KAB2608526.1"/>
    <property type="molecule type" value="Genomic_DNA"/>
</dbReference>
<evidence type="ECO:0000256" key="1">
    <source>
        <dbReference type="SAM" id="MobiDB-lite"/>
    </source>
</evidence>
<reference evidence="3" key="2">
    <citation type="submission" date="2019-10" db="EMBL/GenBank/DDBJ databases">
        <title>A de novo genome assembly of a pear dwarfing rootstock.</title>
        <authorList>
            <person name="Wang F."/>
            <person name="Wang J."/>
            <person name="Li S."/>
            <person name="Zhang Y."/>
            <person name="Fang M."/>
            <person name="Ma L."/>
            <person name="Zhao Y."/>
            <person name="Jiang S."/>
        </authorList>
    </citation>
    <scope>NUCLEOTIDE SEQUENCE [LARGE SCALE GENOMIC DNA]</scope>
</reference>
<reference evidence="2 3" key="3">
    <citation type="submission" date="2019-11" db="EMBL/GenBank/DDBJ databases">
        <title>A de novo genome assembly of a pear dwarfing rootstock.</title>
        <authorList>
            <person name="Wang F."/>
            <person name="Wang J."/>
            <person name="Li S."/>
            <person name="Zhang Y."/>
            <person name="Fang M."/>
            <person name="Ma L."/>
            <person name="Zhao Y."/>
            <person name="Jiang S."/>
        </authorList>
    </citation>
    <scope>NUCLEOTIDE SEQUENCE [LARGE SCALE GENOMIC DNA]</scope>
    <source>
        <strain evidence="2">S2</strain>
        <tissue evidence="2">Leaf</tissue>
    </source>
</reference>
<protein>
    <submittedName>
        <fullName evidence="2">Uncharacterized protein</fullName>
    </submittedName>
</protein>
<accession>A0A5N5FZK4</accession>
<gene>
    <name evidence="2" type="ORF">D8674_011694</name>
</gene>
<sequence length="75" mass="8289">MGRSPALETRLYMQVASMRPEVEENIAARKAAEGQLEGIRPKKKKIHEMGLVSGARSKPKCGLEESKRLNSVVPN</sequence>
<dbReference type="Proteomes" id="UP000327157">
    <property type="component" value="Chromosome 14"/>
</dbReference>
<dbReference type="AlphaFoldDB" id="A0A5N5FZK4"/>
<keyword evidence="3" id="KW-1185">Reference proteome</keyword>
<organism evidence="2 3">
    <name type="scientific">Pyrus ussuriensis x Pyrus communis</name>
    <dbReference type="NCBI Taxonomy" id="2448454"/>
    <lineage>
        <taxon>Eukaryota</taxon>
        <taxon>Viridiplantae</taxon>
        <taxon>Streptophyta</taxon>
        <taxon>Embryophyta</taxon>
        <taxon>Tracheophyta</taxon>
        <taxon>Spermatophyta</taxon>
        <taxon>Magnoliopsida</taxon>
        <taxon>eudicotyledons</taxon>
        <taxon>Gunneridae</taxon>
        <taxon>Pentapetalae</taxon>
        <taxon>rosids</taxon>
        <taxon>fabids</taxon>
        <taxon>Rosales</taxon>
        <taxon>Rosaceae</taxon>
        <taxon>Amygdaloideae</taxon>
        <taxon>Maleae</taxon>
        <taxon>Pyrus</taxon>
    </lineage>
</organism>
<evidence type="ECO:0000313" key="2">
    <source>
        <dbReference type="EMBL" id="KAB2608526.1"/>
    </source>
</evidence>
<feature type="region of interest" description="Disordered" evidence="1">
    <location>
        <begin position="56"/>
        <end position="75"/>
    </location>
</feature>
<evidence type="ECO:0000313" key="3">
    <source>
        <dbReference type="Proteomes" id="UP000327157"/>
    </source>
</evidence>
<comment type="caution">
    <text evidence="2">The sequence shown here is derived from an EMBL/GenBank/DDBJ whole genome shotgun (WGS) entry which is preliminary data.</text>
</comment>
<proteinExistence type="predicted"/>
<name>A0A5N5FZK4_9ROSA</name>
<reference evidence="2 3" key="1">
    <citation type="submission" date="2019-09" db="EMBL/GenBank/DDBJ databases">
        <authorList>
            <person name="Ou C."/>
        </authorList>
    </citation>
    <scope>NUCLEOTIDE SEQUENCE [LARGE SCALE GENOMIC DNA]</scope>
    <source>
        <strain evidence="2">S2</strain>
        <tissue evidence="2">Leaf</tissue>
    </source>
</reference>